<protein>
    <recommendedName>
        <fullName evidence="3">Ubiquitin carboxyl-terminal hydrolase</fullName>
        <ecNumber evidence="3">3.4.19.12</ecNumber>
    </recommendedName>
</protein>
<dbReference type="Gene3D" id="3.90.70.10">
    <property type="entry name" value="Cysteine proteinases"/>
    <property type="match status" value="1"/>
</dbReference>
<dbReference type="InterPro" id="IPR001394">
    <property type="entry name" value="Peptidase_C19_UCH"/>
</dbReference>
<comment type="catalytic activity">
    <reaction evidence="1 3">
        <text>Thiol-dependent hydrolysis of ester, thioester, amide, peptide and isopeptide bonds formed by the C-terminal Gly of ubiquitin (a 76-residue protein attached to proteins as an intracellular targeting signal).</text>
        <dbReference type="EC" id="3.4.19.12"/>
    </reaction>
</comment>
<dbReference type="AlphaFoldDB" id="A0A068WA13"/>
<sequence length="787" mass="89777">MKPLYIAKSLSDLENMCQLRLSNDPLKNTTNLIMRLFKEASMLRYSDEERAFIFYARGLNLFASVETESISNISYELRSQYESAKDAYARLRERLGLRYEMERGILLLDKLPVCDDPILSESFGMEPKQFPGRWMPPICLHDAVAKGEDIFIIDVRSKEEYSRKKIAKIPQINLGVQITYGQTISAVEKRMDDEQRNQWKLHKLARMIVLLDRDSGGELIEKPDDAEKCPLHTKHPLKIMYDALVTYNAEKISLPPAVFLSGGFEEFEKRYPSLVSSTVPSSYSSMTSKPSDQIGYPTVADVSGCISSTVPSSYGNSYLEPEDPLGNTKTLSYGELAKMLKTNESTVASKLASNEPSSKLLENYAMETSRKPAIDRSTKPQLNVLAAPLNRQLAVEDEETGRNNVPEIDRSKKPQTAAQIGRGVLMFAYQSQTVCYPCPFSAVFTLPSSTIPWVALRRGLKNMGNTCYMNSTLQCLLHTPQLWRFFIKSQPFQGLLVQSFSDFVCEMSNHSLLEAYPPKVLKKSFDRLHPMFADGQQQDSHEFLMILLDSLHEEVNRSKKRELGKKHAEAEHASEEYLADLSWSRNRARDDSVILDWFNGQLLSTVRCLTCNRCSHAFDEFMYLSLSIQGSDSTDLMRCIEEFFKSEELSGENLWLCPQCKIPCEAVKTFGMWRLPEYLIIHLKRFRSYTTCEKIDSYVQFPLTDLNLSAFIKSRTVSVCTYDLYGVINHHGSVQSGHYTAFCFDLADNKWWNFNDSRVTELSEAEIPTRAAYVLFYKRSKRSTKTG</sequence>
<comment type="similarity">
    <text evidence="2 3">Belongs to the peptidase C19 family.</text>
</comment>
<dbReference type="WBParaSite" id="EgrG_000957900">
    <property type="protein sequence ID" value="EgrG_000957900"/>
    <property type="gene ID" value="EgrG_000957900"/>
</dbReference>
<dbReference type="PROSITE" id="PS50235">
    <property type="entry name" value="USP_3"/>
    <property type="match status" value="1"/>
</dbReference>
<evidence type="ECO:0000256" key="1">
    <source>
        <dbReference type="ARBA" id="ARBA00000707"/>
    </source>
</evidence>
<reference evidence="7" key="3">
    <citation type="submission" date="2020-10" db="UniProtKB">
        <authorList>
            <consortium name="WormBaseParasite"/>
        </authorList>
    </citation>
    <scope>IDENTIFICATION</scope>
</reference>
<keyword evidence="3" id="KW-0788">Thiol protease</keyword>
<dbReference type="CDD" id="cd02674">
    <property type="entry name" value="Peptidase_C19R"/>
    <property type="match status" value="1"/>
</dbReference>
<organism evidence="5">
    <name type="scientific">Echinococcus granulosus</name>
    <name type="common">Hydatid tapeworm</name>
    <dbReference type="NCBI Taxonomy" id="6210"/>
    <lineage>
        <taxon>Eukaryota</taxon>
        <taxon>Metazoa</taxon>
        <taxon>Spiralia</taxon>
        <taxon>Lophotrochozoa</taxon>
        <taxon>Platyhelminthes</taxon>
        <taxon>Cestoda</taxon>
        <taxon>Eucestoda</taxon>
        <taxon>Cyclophyllidea</taxon>
        <taxon>Taeniidae</taxon>
        <taxon>Echinococcus</taxon>
        <taxon>Echinococcus granulosus group</taxon>
    </lineage>
</organism>
<evidence type="ECO:0000313" key="5">
    <source>
        <dbReference type="EMBL" id="CDS16871.1"/>
    </source>
</evidence>
<dbReference type="PANTHER" id="PTHR21646">
    <property type="entry name" value="UBIQUITIN CARBOXYL-TERMINAL HYDROLASE"/>
    <property type="match status" value="1"/>
</dbReference>
<dbReference type="InterPro" id="IPR018200">
    <property type="entry name" value="USP_CS"/>
</dbReference>
<keyword evidence="3" id="KW-0833">Ubl conjugation pathway</keyword>
<reference evidence="5 6" key="1">
    <citation type="journal article" date="2013" name="Nature">
        <title>The genomes of four tapeworm species reveal adaptations to parasitism.</title>
        <authorList>
            <person name="Tsai I.J."/>
            <person name="Zarowiecki M."/>
            <person name="Holroyd N."/>
            <person name="Garciarrubio A."/>
            <person name="Sanchez-Flores A."/>
            <person name="Brooks K.L."/>
            <person name="Tracey A."/>
            <person name="Bobes R.J."/>
            <person name="Fragoso G."/>
            <person name="Sciutto E."/>
            <person name="Aslett M."/>
            <person name="Beasley H."/>
            <person name="Bennett H.M."/>
            <person name="Cai J."/>
            <person name="Camicia F."/>
            <person name="Clark R."/>
            <person name="Cucher M."/>
            <person name="De Silva N."/>
            <person name="Day T.A."/>
            <person name="Deplazes P."/>
            <person name="Estrada K."/>
            <person name="Fernandez C."/>
            <person name="Holland P.W."/>
            <person name="Hou J."/>
            <person name="Hu S."/>
            <person name="Huckvale T."/>
            <person name="Hung S.S."/>
            <person name="Kamenetzky L."/>
            <person name="Keane J.A."/>
            <person name="Kiss F."/>
            <person name="Koziol U."/>
            <person name="Lambert O."/>
            <person name="Liu K."/>
            <person name="Luo X."/>
            <person name="Luo Y."/>
            <person name="Macchiaroli N."/>
            <person name="Nichol S."/>
            <person name="Paps J."/>
            <person name="Parkinson J."/>
            <person name="Pouchkina-Stantcheva N."/>
            <person name="Riddiford N."/>
            <person name="Rosenzvit M."/>
            <person name="Salinas G."/>
            <person name="Wasmuth J.D."/>
            <person name="Zamanian M."/>
            <person name="Zheng Y."/>
            <person name="Cai X."/>
            <person name="Soberon X."/>
            <person name="Olson P.D."/>
            <person name="Laclette J.P."/>
            <person name="Brehm K."/>
            <person name="Berriman M."/>
            <person name="Garciarrubio A."/>
            <person name="Bobes R.J."/>
            <person name="Fragoso G."/>
            <person name="Sanchez-Flores A."/>
            <person name="Estrada K."/>
            <person name="Cevallos M.A."/>
            <person name="Morett E."/>
            <person name="Gonzalez V."/>
            <person name="Portillo T."/>
            <person name="Ochoa-Leyva A."/>
            <person name="Jose M.V."/>
            <person name="Sciutto E."/>
            <person name="Landa A."/>
            <person name="Jimenez L."/>
            <person name="Valdes V."/>
            <person name="Carrero J.C."/>
            <person name="Larralde C."/>
            <person name="Morales-Montor J."/>
            <person name="Limon-Lason J."/>
            <person name="Soberon X."/>
            <person name="Laclette J.P."/>
        </authorList>
    </citation>
    <scope>NUCLEOTIDE SEQUENCE [LARGE SCALE GENOMIC DNA]</scope>
</reference>
<dbReference type="Pfam" id="PF00443">
    <property type="entry name" value="UCH"/>
    <property type="match status" value="1"/>
</dbReference>
<evidence type="ECO:0000256" key="2">
    <source>
        <dbReference type="ARBA" id="ARBA00009085"/>
    </source>
</evidence>
<dbReference type="EMBL" id="LK028577">
    <property type="protein sequence ID" value="CDS16871.1"/>
    <property type="molecule type" value="Genomic_DNA"/>
</dbReference>
<dbReference type="Pfam" id="PF08969">
    <property type="entry name" value="USP8_dimer"/>
    <property type="match status" value="1"/>
</dbReference>
<dbReference type="SUPFAM" id="SSF54001">
    <property type="entry name" value="Cysteine proteinases"/>
    <property type="match status" value="1"/>
</dbReference>
<evidence type="ECO:0000313" key="7">
    <source>
        <dbReference type="WBParaSite" id="EgrG_000957900"/>
    </source>
</evidence>
<evidence type="ECO:0000256" key="3">
    <source>
        <dbReference type="RuleBase" id="RU366025"/>
    </source>
</evidence>
<keyword evidence="3" id="KW-0645">Protease</keyword>
<dbReference type="GO" id="GO:0006508">
    <property type="term" value="P:proteolysis"/>
    <property type="evidence" value="ECO:0007669"/>
    <property type="project" value="UniProtKB-KW"/>
</dbReference>
<dbReference type="Proteomes" id="UP000492820">
    <property type="component" value="Unassembled WGS sequence"/>
</dbReference>
<dbReference type="InterPro" id="IPR050185">
    <property type="entry name" value="Ub_carboxyl-term_hydrolase"/>
</dbReference>
<feature type="domain" description="USP" evidence="4">
    <location>
        <begin position="458"/>
        <end position="780"/>
    </location>
</feature>
<dbReference type="InterPro" id="IPR015063">
    <property type="entry name" value="USP8_dimer"/>
</dbReference>
<dbReference type="InterPro" id="IPR038765">
    <property type="entry name" value="Papain-like_cys_pep_sf"/>
</dbReference>
<proteinExistence type="inferred from homology"/>
<dbReference type="OrthoDB" id="265776at2759"/>
<dbReference type="PROSITE" id="PS00973">
    <property type="entry name" value="USP_2"/>
    <property type="match status" value="1"/>
</dbReference>
<dbReference type="SUPFAM" id="SSF140856">
    <property type="entry name" value="USP8 N-terminal domain-like"/>
    <property type="match status" value="1"/>
</dbReference>
<dbReference type="InterPro" id="IPR028889">
    <property type="entry name" value="USP"/>
</dbReference>
<dbReference type="Gene3D" id="3.40.250.10">
    <property type="entry name" value="Rhodanese-like domain"/>
    <property type="match status" value="1"/>
</dbReference>
<gene>
    <name evidence="5" type="ORF">EgrG_000957900</name>
</gene>
<dbReference type="SUPFAM" id="SSF52821">
    <property type="entry name" value="Rhodanese/Cell cycle control phosphatase"/>
    <property type="match status" value="1"/>
</dbReference>
<dbReference type="PROSITE" id="PS00972">
    <property type="entry name" value="USP_1"/>
    <property type="match status" value="1"/>
</dbReference>
<keyword evidence="3 5" id="KW-0378">Hydrolase</keyword>
<evidence type="ECO:0000313" key="6">
    <source>
        <dbReference type="Proteomes" id="UP000492820"/>
    </source>
</evidence>
<dbReference type="GO" id="GO:0004843">
    <property type="term" value="F:cysteine-type deubiquitinase activity"/>
    <property type="evidence" value="ECO:0007669"/>
    <property type="project" value="UniProtKB-UniRule"/>
</dbReference>
<evidence type="ECO:0000259" key="4">
    <source>
        <dbReference type="PROSITE" id="PS50235"/>
    </source>
</evidence>
<dbReference type="EC" id="3.4.19.12" evidence="3"/>
<reference evidence="5" key="2">
    <citation type="submission" date="2014-06" db="EMBL/GenBank/DDBJ databases">
        <authorList>
            <person name="Aslett M."/>
        </authorList>
    </citation>
    <scope>NUCLEOTIDE SEQUENCE</scope>
</reference>
<accession>A0A068WA13</accession>
<dbReference type="InterPro" id="IPR036873">
    <property type="entry name" value="Rhodanese-like_dom_sf"/>
</dbReference>
<dbReference type="GO" id="GO:0016579">
    <property type="term" value="P:protein deubiquitination"/>
    <property type="evidence" value="ECO:0007669"/>
    <property type="project" value="InterPro"/>
</dbReference>
<dbReference type="Gene3D" id="1.20.58.80">
    <property type="entry name" value="Phosphotransferase system, lactose/cellobiose-type IIA subunit"/>
    <property type="match status" value="1"/>
</dbReference>
<name>A0A068WA13_ECHGR</name>